<evidence type="ECO:0000313" key="3">
    <source>
        <dbReference type="Proteomes" id="UP001159427"/>
    </source>
</evidence>
<sequence>MIGGGEKSTTSSYFSSLKYEINRLTKMVYRKEQQKNFDHPGQCTGNKMGVEYLYSQTGKTWSSDVSRLDPDEPDELTDELTDDSLDEGFVESEEVDPTVGDLEPSSTDQQPSSAITPQSSSQEDSSTRNEEPPRTDIHVPSDTDDTSDTELQETVGPLGILVWEQIQQLTNALFELRDCTALTE</sequence>
<dbReference type="EMBL" id="CALNXI010001563">
    <property type="protein sequence ID" value="CAH3172184.1"/>
    <property type="molecule type" value="Genomic_DNA"/>
</dbReference>
<evidence type="ECO:0000256" key="1">
    <source>
        <dbReference type="SAM" id="MobiDB-lite"/>
    </source>
</evidence>
<feature type="non-terminal residue" evidence="2">
    <location>
        <position position="184"/>
    </location>
</feature>
<keyword evidence="3" id="KW-1185">Reference proteome</keyword>
<reference evidence="2 3" key="1">
    <citation type="submission" date="2022-05" db="EMBL/GenBank/DDBJ databases">
        <authorList>
            <consortium name="Genoscope - CEA"/>
            <person name="William W."/>
        </authorList>
    </citation>
    <scope>NUCLEOTIDE SEQUENCE [LARGE SCALE GENOMIC DNA]</scope>
</reference>
<protein>
    <submittedName>
        <fullName evidence="2">Uncharacterized protein</fullName>
    </submittedName>
</protein>
<proteinExistence type="predicted"/>
<feature type="compositionally biased region" description="Basic and acidic residues" evidence="1">
    <location>
        <begin position="125"/>
        <end position="141"/>
    </location>
</feature>
<feature type="compositionally biased region" description="Acidic residues" evidence="1">
    <location>
        <begin position="71"/>
        <end position="96"/>
    </location>
</feature>
<comment type="caution">
    <text evidence="2">The sequence shown here is derived from an EMBL/GenBank/DDBJ whole genome shotgun (WGS) entry which is preliminary data.</text>
</comment>
<feature type="compositionally biased region" description="Polar residues" evidence="1">
    <location>
        <begin position="104"/>
        <end position="124"/>
    </location>
</feature>
<accession>A0ABN8QZ34</accession>
<feature type="region of interest" description="Disordered" evidence="1">
    <location>
        <begin position="59"/>
        <end position="150"/>
    </location>
</feature>
<gene>
    <name evidence="2" type="ORF">PEVE_00008272</name>
</gene>
<name>A0ABN8QZ34_9CNID</name>
<evidence type="ECO:0000313" key="2">
    <source>
        <dbReference type="EMBL" id="CAH3172184.1"/>
    </source>
</evidence>
<organism evidence="2 3">
    <name type="scientific">Porites evermanni</name>
    <dbReference type="NCBI Taxonomy" id="104178"/>
    <lineage>
        <taxon>Eukaryota</taxon>
        <taxon>Metazoa</taxon>
        <taxon>Cnidaria</taxon>
        <taxon>Anthozoa</taxon>
        <taxon>Hexacorallia</taxon>
        <taxon>Scleractinia</taxon>
        <taxon>Fungiina</taxon>
        <taxon>Poritidae</taxon>
        <taxon>Porites</taxon>
    </lineage>
</organism>
<dbReference type="Proteomes" id="UP001159427">
    <property type="component" value="Unassembled WGS sequence"/>
</dbReference>